<dbReference type="Gene3D" id="3.40.50.410">
    <property type="entry name" value="von Willebrand factor, type A domain"/>
    <property type="match status" value="1"/>
</dbReference>
<name>A0ABR9CNA1_9HYPH</name>
<dbReference type="Proteomes" id="UP000632063">
    <property type="component" value="Unassembled WGS sequence"/>
</dbReference>
<dbReference type="InterPro" id="IPR036465">
    <property type="entry name" value="vWFA_dom_sf"/>
</dbReference>
<dbReference type="Pfam" id="PF06707">
    <property type="entry name" value="DUF1194"/>
    <property type="match status" value="1"/>
</dbReference>
<evidence type="ECO:0000313" key="1">
    <source>
        <dbReference type="EMBL" id="MBD8892354.1"/>
    </source>
</evidence>
<evidence type="ECO:0000313" key="2">
    <source>
        <dbReference type="Proteomes" id="UP000632063"/>
    </source>
</evidence>
<dbReference type="EMBL" id="JACYXI010000007">
    <property type="protein sequence ID" value="MBD8892354.1"/>
    <property type="molecule type" value="Genomic_DNA"/>
</dbReference>
<keyword evidence="2" id="KW-1185">Reference proteome</keyword>
<protein>
    <submittedName>
        <fullName evidence="1">DUF1194 domain-containing protein</fullName>
    </submittedName>
</protein>
<dbReference type="InterPro" id="IPR010607">
    <property type="entry name" value="DUF1194"/>
</dbReference>
<organism evidence="1 2">
    <name type="scientific">Roseibium litorale</name>
    <dbReference type="NCBI Taxonomy" id="2803841"/>
    <lineage>
        <taxon>Bacteria</taxon>
        <taxon>Pseudomonadati</taxon>
        <taxon>Pseudomonadota</taxon>
        <taxon>Alphaproteobacteria</taxon>
        <taxon>Hyphomicrobiales</taxon>
        <taxon>Stappiaceae</taxon>
        <taxon>Roseibium</taxon>
    </lineage>
</organism>
<gene>
    <name evidence="1" type="ORF">IG616_12400</name>
</gene>
<dbReference type="SUPFAM" id="SSF53300">
    <property type="entry name" value="vWA-like"/>
    <property type="match status" value="1"/>
</dbReference>
<proteinExistence type="predicted"/>
<reference evidence="1 2" key="2">
    <citation type="journal article" date="2021" name="Int. J. Syst. Evol. Microbiol.">
        <title>Roseibium litorale sp. nov., isolated from a tidal flat sediment and proposal for the reclassification of Labrenzia polysiphoniae as Roseibium polysiphoniae comb. nov.</title>
        <authorList>
            <person name="Liu Y."/>
            <person name="Pei T."/>
            <person name="Du J."/>
            <person name="Chao M."/>
            <person name="Deng M.R."/>
            <person name="Zhu H."/>
        </authorList>
    </citation>
    <scope>NUCLEOTIDE SEQUENCE [LARGE SCALE GENOMIC DNA]</scope>
    <source>
        <strain evidence="1 2">4C16A</strain>
    </source>
</reference>
<sequence>MRLDFCGSSVRVAGATLLAGLVSLLFPSSARALDALRTGVSPIIAAYDASREVDVELVLAVDISQSMDTDEQEVQRAGYVSAITSPDVLEAVRFGPIGRIAVTYLEWGGVDEHFIVANWTVIQDEASAASFAAQIAESPLRQVQRTSIASALTKAVEMMQTNSYNSMRQVIDISGDGPNNQGGSVTKARDKLLTTGVTINGLPLMMKSSSNAWQAMLNLDQYYEDCVIGGPGSFTIPVRSKEGFADAIKMKLVMEIAGLQMQRPLVQQAADRKPVQCSIFD</sequence>
<accession>A0ABR9CNA1</accession>
<comment type="caution">
    <text evidence="1">The sequence shown here is derived from an EMBL/GenBank/DDBJ whole genome shotgun (WGS) entry which is preliminary data.</text>
</comment>
<reference evidence="2" key="1">
    <citation type="submission" date="2020-09" db="EMBL/GenBank/DDBJ databases">
        <title>The genome sequence of strain Labrenzia suaedae 4C16A.</title>
        <authorList>
            <person name="Liu Y."/>
        </authorList>
    </citation>
    <scope>NUCLEOTIDE SEQUENCE [LARGE SCALE GENOMIC DNA]</scope>
    <source>
        <strain evidence="2">4C16A</strain>
    </source>
</reference>